<dbReference type="GO" id="GO:0015079">
    <property type="term" value="F:potassium ion transmembrane transporter activity"/>
    <property type="evidence" value="ECO:0007669"/>
    <property type="project" value="InterPro"/>
</dbReference>
<dbReference type="InterPro" id="IPR003148">
    <property type="entry name" value="RCK_N"/>
</dbReference>
<gene>
    <name evidence="4" type="ORF">LCGC14_2276410</name>
</gene>
<dbReference type="Gene3D" id="3.40.50.720">
    <property type="entry name" value="NAD(P)-binding Rossmann-like Domain"/>
    <property type="match status" value="1"/>
</dbReference>
<protein>
    <recommendedName>
        <fullName evidence="3">RCK N-terminal domain-containing protein</fullName>
    </recommendedName>
</protein>
<organism evidence="4">
    <name type="scientific">marine sediment metagenome</name>
    <dbReference type="NCBI Taxonomy" id="412755"/>
    <lineage>
        <taxon>unclassified sequences</taxon>
        <taxon>metagenomes</taxon>
        <taxon>ecological metagenomes</taxon>
    </lineage>
</organism>
<feature type="domain" description="RCK N-terminal" evidence="3">
    <location>
        <begin position="3"/>
        <end position="50"/>
    </location>
</feature>
<dbReference type="InterPro" id="IPR036291">
    <property type="entry name" value="NAD(P)-bd_dom_sf"/>
</dbReference>
<keyword evidence="1" id="KW-0633">Potassium transport</keyword>
<dbReference type="InterPro" id="IPR006036">
    <property type="entry name" value="K_uptake_TrkA"/>
</dbReference>
<comment type="caution">
    <text evidence="4">The sequence shown here is derived from an EMBL/GenBank/DDBJ whole genome shotgun (WGS) entry which is preliminary data.</text>
</comment>
<keyword evidence="2" id="KW-0630">Potassium</keyword>
<name>A0A0F9CVN6_9ZZZZ</name>
<sequence length="50" mass="5367">MKILILGAGQVGASVAASLVRENDDITVVDSNSDLLLKLQDHYDIRTIQG</sequence>
<keyword evidence="1" id="KW-0406">Ion transport</keyword>
<evidence type="ECO:0000256" key="1">
    <source>
        <dbReference type="ARBA" id="ARBA00022538"/>
    </source>
</evidence>
<proteinExistence type="predicted"/>
<dbReference type="GO" id="GO:0005886">
    <property type="term" value="C:plasma membrane"/>
    <property type="evidence" value="ECO:0007669"/>
    <property type="project" value="InterPro"/>
</dbReference>
<reference evidence="4" key="1">
    <citation type="journal article" date="2015" name="Nature">
        <title>Complex archaea that bridge the gap between prokaryotes and eukaryotes.</title>
        <authorList>
            <person name="Spang A."/>
            <person name="Saw J.H."/>
            <person name="Jorgensen S.L."/>
            <person name="Zaremba-Niedzwiedzka K."/>
            <person name="Martijn J."/>
            <person name="Lind A.E."/>
            <person name="van Eijk R."/>
            <person name="Schleper C."/>
            <person name="Guy L."/>
            <person name="Ettema T.J."/>
        </authorList>
    </citation>
    <scope>NUCLEOTIDE SEQUENCE</scope>
</reference>
<dbReference type="SUPFAM" id="SSF51735">
    <property type="entry name" value="NAD(P)-binding Rossmann-fold domains"/>
    <property type="match status" value="1"/>
</dbReference>
<accession>A0A0F9CVN6</accession>
<dbReference type="PRINTS" id="PR00335">
    <property type="entry name" value="KUPTAKETRKA"/>
</dbReference>
<keyword evidence="1" id="KW-0813">Transport</keyword>
<evidence type="ECO:0000256" key="2">
    <source>
        <dbReference type="ARBA" id="ARBA00022958"/>
    </source>
</evidence>
<evidence type="ECO:0000313" key="4">
    <source>
        <dbReference type="EMBL" id="KKL53339.1"/>
    </source>
</evidence>
<dbReference type="EMBL" id="LAZR01031581">
    <property type="protein sequence ID" value="KKL53339.1"/>
    <property type="molecule type" value="Genomic_DNA"/>
</dbReference>
<evidence type="ECO:0000259" key="3">
    <source>
        <dbReference type="Pfam" id="PF02254"/>
    </source>
</evidence>
<dbReference type="Pfam" id="PF02254">
    <property type="entry name" value="TrkA_N"/>
    <property type="match status" value="1"/>
</dbReference>
<dbReference type="AlphaFoldDB" id="A0A0F9CVN6"/>
<feature type="non-terminal residue" evidence="4">
    <location>
        <position position="50"/>
    </location>
</feature>